<accession>A0A1D4IZN0</accession>
<evidence type="ECO:0000313" key="2">
    <source>
        <dbReference type="EMBL" id="SCS36723.1"/>
    </source>
</evidence>
<evidence type="ECO:0000313" key="3">
    <source>
        <dbReference type="EMBL" id="SCS54748.1"/>
    </source>
</evidence>
<keyword evidence="4" id="KW-1185">Reference proteome</keyword>
<dbReference type="AlphaFoldDB" id="A0A1D4IZN0"/>
<feature type="region of interest" description="Disordered" evidence="1">
    <location>
        <begin position="107"/>
        <end position="137"/>
    </location>
</feature>
<protein>
    <submittedName>
        <fullName evidence="3">Uncharacterized protein conserved in bacteria</fullName>
    </submittedName>
</protein>
<reference evidence="2 4" key="1">
    <citation type="submission" date="2016-09" db="EMBL/GenBank/DDBJ databases">
        <authorList>
            <consortium name="Pathogen Informatics"/>
            <person name="Sun Q."/>
            <person name="Inoue M."/>
        </authorList>
    </citation>
    <scope>NUCLEOTIDE SEQUENCE [LARGE SCALE GENOMIC DNA]</scope>
    <source>
        <strain evidence="2 4">82C</strain>
    </source>
</reference>
<reference evidence="3 5" key="2">
    <citation type="submission" date="2016-09" db="EMBL/GenBank/DDBJ databases">
        <authorList>
            <consortium name="Pathogen Informatics"/>
        </authorList>
    </citation>
    <scope>NUCLEOTIDE SEQUENCE [LARGE SCALE GENOMIC DNA]</scope>
    <source>
        <strain evidence="3 5">82B</strain>
    </source>
</reference>
<evidence type="ECO:0000313" key="4">
    <source>
        <dbReference type="Proteomes" id="UP000095412"/>
    </source>
</evidence>
<dbReference type="RefSeq" id="WP_069994487.1">
    <property type="nucleotide sequence ID" value="NZ_FMPG01000002.1"/>
</dbReference>
<dbReference type="Pfam" id="PF09954">
    <property type="entry name" value="DUF2188"/>
    <property type="match status" value="1"/>
</dbReference>
<dbReference type="OrthoDB" id="8858565at2"/>
<organism evidence="3 5">
    <name type="scientific">Staphylococcus caeli</name>
    <dbReference type="NCBI Taxonomy" id="2201815"/>
    <lineage>
        <taxon>Bacteria</taxon>
        <taxon>Bacillati</taxon>
        <taxon>Bacillota</taxon>
        <taxon>Bacilli</taxon>
        <taxon>Bacillales</taxon>
        <taxon>Staphylococcaceae</taxon>
        <taxon>Staphylococcus</taxon>
    </lineage>
</organism>
<gene>
    <name evidence="3" type="ORF">SAMEA2297795_00666</name>
    <name evidence="2" type="ORF">SAMEA2297796_00342</name>
</gene>
<feature type="compositionally biased region" description="Basic and acidic residues" evidence="1">
    <location>
        <begin position="108"/>
        <end position="137"/>
    </location>
</feature>
<proteinExistence type="predicted"/>
<dbReference type="Proteomes" id="UP000095768">
    <property type="component" value="Unassembled WGS sequence"/>
</dbReference>
<name>A0A1D4IZN0_9STAP</name>
<evidence type="ECO:0000256" key="1">
    <source>
        <dbReference type="SAM" id="MobiDB-lite"/>
    </source>
</evidence>
<evidence type="ECO:0000313" key="5">
    <source>
        <dbReference type="Proteomes" id="UP000095768"/>
    </source>
</evidence>
<dbReference type="EMBL" id="FMPG01000002">
    <property type="protein sequence ID" value="SCS54748.1"/>
    <property type="molecule type" value="Genomic_DNA"/>
</dbReference>
<dbReference type="EMBL" id="FMPI01000002">
    <property type="protein sequence ID" value="SCS36723.1"/>
    <property type="molecule type" value="Genomic_DNA"/>
</dbReference>
<dbReference type="Proteomes" id="UP000095412">
    <property type="component" value="Unassembled WGS sequence"/>
</dbReference>
<sequence length="137" mass="15891">MPWTMNDYPQSWKNLDELERKKAIDIGNAMLTDGYAESDVIPIATKQAESWYKDATDSDLATLKNKKITQHEKDDTARPSLNDNDIHVFYEDKQWKIKTEGAKQVSETFEKKEDAQNRARQIADNRGTDMITHKKNE</sequence>
<dbReference type="InterPro" id="IPR018691">
    <property type="entry name" value="DUF2188"/>
</dbReference>